<protein>
    <recommendedName>
        <fullName evidence="3">F-box domain-containing protein</fullName>
    </recommendedName>
</protein>
<dbReference type="InterPro" id="IPR032675">
    <property type="entry name" value="LRR_dom_sf"/>
</dbReference>
<dbReference type="AlphaFoldDB" id="A0A819IJG7"/>
<evidence type="ECO:0000313" key="1">
    <source>
        <dbReference type="EMBL" id="CAF3914180.1"/>
    </source>
</evidence>
<evidence type="ECO:0000313" key="2">
    <source>
        <dbReference type="Proteomes" id="UP000663842"/>
    </source>
</evidence>
<evidence type="ECO:0008006" key="3">
    <source>
        <dbReference type="Google" id="ProtNLM"/>
    </source>
</evidence>
<name>A0A819IJG7_9BILA</name>
<dbReference type="Proteomes" id="UP000663842">
    <property type="component" value="Unassembled WGS sequence"/>
</dbReference>
<comment type="caution">
    <text evidence="1">The sequence shown here is derived from an EMBL/GenBank/DDBJ whole genome shotgun (WGS) entry which is preliminary data.</text>
</comment>
<dbReference type="SUPFAM" id="SSF52047">
    <property type="entry name" value="RNI-like"/>
    <property type="match status" value="1"/>
</dbReference>
<sequence length="361" mass="42666">MSRSKLESLPNEILYDIIEKYINEVDLLRAFSYQLNQRFDAIFSRSQRLCFNFIQRRKDDFRICMGLLLAYMDKIEPLAISERDTPGQVEAFLSFFPSFDLFRQLRTLYFDFDCGTVARNNLARHQSNVEYLTVSGMNFTLDDLGNIFKLARRLKYLHVENFDQGCSRYGNTKRDLKVLTPYFNCMPILNCLAIKAHGVLMDVDAWKICFENSLPLLIHFHIRAAVSASNNRIRHLDISHCEHTFNEQGIILICKYFPYIEHLNINSKGLYNVPLIKKYLKYLRSLTFEMNDYYNNGFDEDSASRRLYYPLQRTEFRFLINNPKMTVWMDQAAFDDSYWQNFALKPSATERTNIPFSRLIL</sequence>
<accession>A0A819IJG7</accession>
<reference evidence="1" key="1">
    <citation type="submission" date="2021-02" db="EMBL/GenBank/DDBJ databases">
        <authorList>
            <person name="Nowell W R."/>
        </authorList>
    </citation>
    <scope>NUCLEOTIDE SEQUENCE</scope>
</reference>
<gene>
    <name evidence="1" type="ORF">UXM345_LOCUS11248</name>
</gene>
<proteinExistence type="predicted"/>
<organism evidence="1 2">
    <name type="scientific">Rotaria magnacalcarata</name>
    <dbReference type="NCBI Taxonomy" id="392030"/>
    <lineage>
        <taxon>Eukaryota</taxon>
        <taxon>Metazoa</taxon>
        <taxon>Spiralia</taxon>
        <taxon>Gnathifera</taxon>
        <taxon>Rotifera</taxon>
        <taxon>Eurotatoria</taxon>
        <taxon>Bdelloidea</taxon>
        <taxon>Philodinida</taxon>
        <taxon>Philodinidae</taxon>
        <taxon>Rotaria</taxon>
    </lineage>
</organism>
<dbReference type="Gene3D" id="3.80.10.10">
    <property type="entry name" value="Ribonuclease Inhibitor"/>
    <property type="match status" value="1"/>
</dbReference>
<dbReference type="EMBL" id="CAJOBF010001109">
    <property type="protein sequence ID" value="CAF3914180.1"/>
    <property type="molecule type" value="Genomic_DNA"/>
</dbReference>